<evidence type="ECO:0000256" key="1">
    <source>
        <dbReference type="SAM" id="MobiDB-lite"/>
    </source>
</evidence>
<dbReference type="EMBL" id="JYDP01000015">
    <property type="protein sequence ID" value="KRZ15790.1"/>
    <property type="molecule type" value="Genomic_DNA"/>
</dbReference>
<dbReference type="PROSITE" id="PS50948">
    <property type="entry name" value="PAN"/>
    <property type="match status" value="3"/>
</dbReference>
<keyword evidence="5" id="KW-1185">Reference proteome</keyword>
<dbReference type="SUPFAM" id="SSF57414">
    <property type="entry name" value="Hairpin loop containing domain-like"/>
    <property type="match status" value="3"/>
</dbReference>
<dbReference type="OrthoDB" id="5912465at2759"/>
<feature type="transmembrane region" description="Helical" evidence="2">
    <location>
        <begin position="45"/>
        <end position="64"/>
    </location>
</feature>
<dbReference type="InterPro" id="IPR003609">
    <property type="entry name" value="Pan_app"/>
</dbReference>
<protein>
    <recommendedName>
        <fullName evidence="3">Apple domain-containing protein</fullName>
    </recommendedName>
</protein>
<feature type="domain" description="Apple" evidence="3">
    <location>
        <begin position="167"/>
        <end position="246"/>
    </location>
</feature>
<keyword evidence="2" id="KW-1133">Transmembrane helix</keyword>
<sequence>MRPGMAPVFKAADWLGTSFGHRDNSTHLGRIPKTPLYYTANFEKLLLLLLLFLLTITAAISASLPQKLSIFHLNANSLTNSQQQQQQQQSYSNGGYHFQSTPAANSQSSYRTPIWNVNSPSYSQIGYSKYVEVPFGSGMYNRHGFGPTVGQPPPSPMTCPIMREDACFGKASNCAIKNAMPFERRAMITSDQCKNCCLQYSSPRFTCQSFVYDREHQLCDMFGHLGDQHPAVLLPTPNRDYYELTSGTCRNVEIHQGIPSVQMPYSTLIPTFPQTRPPSISPLEIDTWGGCKPGEVVKYYKIIGKQLISSSGSQFSPMTDQQCIQICTANRAKDGREVICQSFDFISSANRCIFYGPSESKGRLEDHASVQHFEKVCFPENLVKTCSDVFVRMPKKVLIGYARTVTDADSIKDCIIRCLNSDSQYGFQCQSGVFFNEEDSLNCVLNSQTKDTAPSLLIDETAYNAEYFQLYCHVKEDGLIPSADSKDVQTYTAAGVQRGEDTVEMKPSLQKAVIIAKEIANDWTLWSPCEPNGMRRRYKVCDEADIRNCPLETQQCTAELKSLKRSSKGLDMKNCMAPHCCPMFGSCTIGVQQMPDGRMKWCNNPC</sequence>
<dbReference type="Pfam" id="PF00024">
    <property type="entry name" value="PAN_1"/>
    <property type="match status" value="2"/>
</dbReference>
<feature type="domain" description="Apple" evidence="3">
    <location>
        <begin position="386"/>
        <end position="472"/>
    </location>
</feature>
<comment type="caution">
    <text evidence="4">The sequence shown here is derived from an EMBL/GenBank/DDBJ whole genome shotgun (WGS) entry which is preliminary data.</text>
</comment>
<dbReference type="Proteomes" id="UP000055024">
    <property type="component" value="Unassembled WGS sequence"/>
</dbReference>
<dbReference type="AlphaFoldDB" id="A0A0V1HYK5"/>
<feature type="compositionally biased region" description="Polar residues" evidence="1">
    <location>
        <begin position="90"/>
        <end position="105"/>
    </location>
</feature>
<proteinExistence type="predicted"/>
<evidence type="ECO:0000313" key="4">
    <source>
        <dbReference type="EMBL" id="KRZ15790.1"/>
    </source>
</evidence>
<evidence type="ECO:0000313" key="5">
    <source>
        <dbReference type="Proteomes" id="UP000055024"/>
    </source>
</evidence>
<feature type="region of interest" description="Disordered" evidence="1">
    <location>
        <begin position="81"/>
        <end position="105"/>
    </location>
</feature>
<feature type="domain" description="Apple" evidence="3">
    <location>
        <begin position="291"/>
        <end position="377"/>
    </location>
</feature>
<evidence type="ECO:0000256" key="2">
    <source>
        <dbReference type="SAM" id="Phobius"/>
    </source>
</evidence>
<name>A0A0V1HYK5_9BILA</name>
<dbReference type="SMART" id="SM00473">
    <property type="entry name" value="PAN_AP"/>
    <property type="match status" value="3"/>
</dbReference>
<dbReference type="Gene3D" id="3.50.4.10">
    <property type="entry name" value="Hepatocyte Growth Factor"/>
    <property type="match status" value="3"/>
</dbReference>
<dbReference type="CDD" id="cd01099">
    <property type="entry name" value="PAN_AP_HGF"/>
    <property type="match status" value="1"/>
</dbReference>
<reference evidence="4 5" key="1">
    <citation type="submission" date="2015-01" db="EMBL/GenBank/DDBJ databases">
        <title>Evolution of Trichinella species and genotypes.</title>
        <authorList>
            <person name="Korhonen P.K."/>
            <person name="Edoardo P."/>
            <person name="Giuseppe L.R."/>
            <person name="Gasser R.B."/>
        </authorList>
    </citation>
    <scope>NUCLEOTIDE SEQUENCE [LARGE SCALE GENOMIC DNA]</scope>
    <source>
        <strain evidence="4">ISS1029</strain>
    </source>
</reference>
<accession>A0A0V1HYK5</accession>
<organism evidence="4 5">
    <name type="scientific">Trichinella zimbabwensis</name>
    <dbReference type="NCBI Taxonomy" id="268475"/>
    <lineage>
        <taxon>Eukaryota</taxon>
        <taxon>Metazoa</taxon>
        <taxon>Ecdysozoa</taxon>
        <taxon>Nematoda</taxon>
        <taxon>Enoplea</taxon>
        <taxon>Dorylaimia</taxon>
        <taxon>Trichinellida</taxon>
        <taxon>Trichinellidae</taxon>
        <taxon>Trichinella</taxon>
    </lineage>
</organism>
<keyword evidence="2" id="KW-0812">Transmembrane</keyword>
<keyword evidence="2" id="KW-0472">Membrane</keyword>
<gene>
    <name evidence="4" type="primary">F52C9.5</name>
    <name evidence="4" type="ORF">T11_6794</name>
</gene>
<evidence type="ECO:0000259" key="3">
    <source>
        <dbReference type="PROSITE" id="PS50948"/>
    </source>
</evidence>